<dbReference type="SUPFAM" id="SSF81923">
    <property type="entry name" value="Double Clp-N motif"/>
    <property type="match status" value="1"/>
</dbReference>
<evidence type="ECO:0000313" key="3">
    <source>
        <dbReference type="EMBL" id="GES14370.1"/>
    </source>
</evidence>
<evidence type="ECO:0000256" key="1">
    <source>
        <dbReference type="PROSITE-ProRule" id="PRU01251"/>
    </source>
</evidence>
<dbReference type="Proteomes" id="UP000331127">
    <property type="component" value="Unassembled WGS sequence"/>
</dbReference>
<protein>
    <recommendedName>
        <fullName evidence="2">Clp R domain-containing protein</fullName>
    </recommendedName>
</protein>
<proteinExistence type="predicted"/>
<sequence length="141" mass="15662">MLRKLRKLRKTTLHQPLERLLTTRARRALYLAEQEARALGHDRVTADHLLMGLTRLDEGVAVMTLNSLGVDLGSTRTRAINADLVHLTELARREAAGLGHRYVGTEHLLLGLLHMDGTEALGVGLQQVRDQVIKVLHGDVL</sequence>
<dbReference type="AlphaFoldDB" id="A0A5M3WZZ1"/>
<dbReference type="RefSeq" id="WP_170322892.1">
    <property type="nucleotide sequence ID" value="NZ_BAAAHL010000035.1"/>
</dbReference>
<dbReference type="Pfam" id="PF02861">
    <property type="entry name" value="Clp_N"/>
    <property type="match status" value="2"/>
</dbReference>
<reference evidence="3 4" key="1">
    <citation type="submission" date="2019-10" db="EMBL/GenBank/DDBJ databases">
        <title>Whole genome shotgun sequence of Acrocarpospora macrocephala NBRC 16266.</title>
        <authorList>
            <person name="Ichikawa N."/>
            <person name="Kimura A."/>
            <person name="Kitahashi Y."/>
            <person name="Komaki H."/>
            <person name="Oguchi A."/>
        </authorList>
    </citation>
    <scope>NUCLEOTIDE SEQUENCE [LARGE SCALE GENOMIC DNA]</scope>
    <source>
        <strain evidence="3 4">NBRC 16266</strain>
    </source>
</reference>
<evidence type="ECO:0000313" key="4">
    <source>
        <dbReference type="Proteomes" id="UP000331127"/>
    </source>
</evidence>
<feature type="domain" description="Clp R" evidence="2">
    <location>
        <begin position="17"/>
        <end position="141"/>
    </location>
</feature>
<keyword evidence="4" id="KW-1185">Reference proteome</keyword>
<name>A0A5M3WZZ1_9ACTN</name>
<evidence type="ECO:0000259" key="2">
    <source>
        <dbReference type="PROSITE" id="PS51903"/>
    </source>
</evidence>
<comment type="caution">
    <text evidence="3">The sequence shown here is derived from an EMBL/GenBank/DDBJ whole genome shotgun (WGS) entry which is preliminary data.</text>
</comment>
<dbReference type="InterPro" id="IPR036628">
    <property type="entry name" value="Clp_N_dom_sf"/>
</dbReference>
<gene>
    <name evidence="3" type="ORF">Amac_079670</name>
</gene>
<dbReference type="InterPro" id="IPR004176">
    <property type="entry name" value="Clp_R_N"/>
</dbReference>
<organism evidence="3 4">
    <name type="scientific">Acrocarpospora macrocephala</name>
    <dbReference type="NCBI Taxonomy" id="150177"/>
    <lineage>
        <taxon>Bacteria</taxon>
        <taxon>Bacillati</taxon>
        <taxon>Actinomycetota</taxon>
        <taxon>Actinomycetes</taxon>
        <taxon>Streptosporangiales</taxon>
        <taxon>Streptosporangiaceae</taxon>
        <taxon>Acrocarpospora</taxon>
    </lineage>
</organism>
<accession>A0A5M3WZZ1</accession>
<dbReference type="PROSITE" id="PS51903">
    <property type="entry name" value="CLP_R"/>
    <property type="match status" value="1"/>
</dbReference>
<dbReference type="EMBL" id="BLAE01000058">
    <property type="protein sequence ID" value="GES14370.1"/>
    <property type="molecule type" value="Genomic_DNA"/>
</dbReference>
<dbReference type="Gene3D" id="1.10.1780.10">
    <property type="entry name" value="Clp, N-terminal domain"/>
    <property type="match status" value="2"/>
</dbReference>
<keyword evidence="1" id="KW-0677">Repeat</keyword>